<dbReference type="GO" id="GO:0006281">
    <property type="term" value="P:DNA repair"/>
    <property type="evidence" value="ECO:0007669"/>
    <property type="project" value="InterPro"/>
</dbReference>
<evidence type="ECO:0000256" key="1">
    <source>
        <dbReference type="SAM" id="Phobius"/>
    </source>
</evidence>
<evidence type="ECO:0000313" key="4">
    <source>
        <dbReference type="Proteomes" id="UP000813462"/>
    </source>
</evidence>
<evidence type="ECO:0000259" key="2">
    <source>
        <dbReference type="PROSITE" id="PS50160"/>
    </source>
</evidence>
<accession>A0A978VQQ1</accession>
<reference evidence="3" key="1">
    <citation type="journal article" date="2021" name="Front. Plant Sci.">
        <title>Chromosome-Scale Genome Assembly for Chinese Sour Jujube and Insights Into Its Genome Evolution and Domestication Signature.</title>
        <authorList>
            <person name="Shen L.-Y."/>
            <person name="Luo H."/>
            <person name="Wang X.-L."/>
            <person name="Wang X.-M."/>
            <person name="Qiu X.-J."/>
            <person name="Liu H."/>
            <person name="Zhou S.-S."/>
            <person name="Jia K.-H."/>
            <person name="Nie S."/>
            <person name="Bao Y.-T."/>
            <person name="Zhang R.-G."/>
            <person name="Yun Q.-Z."/>
            <person name="Chai Y.-H."/>
            <person name="Lu J.-Y."/>
            <person name="Li Y."/>
            <person name="Zhao S.-W."/>
            <person name="Mao J.-F."/>
            <person name="Jia S.-G."/>
            <person name="Mao Y.-M."/>
        </authorList>
    </citation>
    <scope>NUCLEOTIDE SEQUENCE</scope>
    <source>
        <strain evidence="3">AT0</strain>
        <tissue evidence="3">Leaf</tissue>
    </source>
</reference>
<feature type="transmembrane region" description="Helical" evidence="1">
    <location>
        <begin position="104"/>
        <end position="123"/>
    </location>
</feature>
<proteinExistence type="predicted"/>
<name>A0A978VQQ1_ZIZJJ</name>
<dbReference type="PROSITE" id="PS50160">
    <property type="entry name" value="DNA_LIGASE_A3"/>
    <property type="match status" value="1"/>
</dbReference>
<dbReference type="PANTHER" id="PTHR34573">
    <property type="entry name" value="VKC DOMAIN-CONTAINING PROTEIN"/>
    <property type="match status" value="1"/>
</dbReference>
<dbReference type="PANTHER" id="PTHR34573:SF1">
    <property type="entry name" value="VITAMIN K EPOXIDE REDUCTASE DOMAIN-CONTAINING PROTEIN"/>
    <property type="match status" value="1"/>
</dbReference>
<dbReference type="EMBL" id="JAEACU010000003">
    <property type="protein sequence ID" value="KAH7537876.1"/>
    <property type="molecule type" value="Genomic_DNA"/>
</dbReference>
<keyword evidence="1" id="KW-0472">Membrane</keyword>
<dbReference type="SUPFAM" id="SSF54928">
    <property type="entry name" value="RNA-binding domain, RBD"/>
    <property type="match status" value="1"/>
</dbReference>
<dbReference type="InterPro" id="IPR035979">
    <property type="entry name" value="RBD_domain_sf"/>
</dbReference>
<dbReference type="Proteomes" id="UP000813462">
    <property type="component" value="Unassembled WGS sequence"/>
</dbReference>
<sequence length="305" mass="33811">MIVVYSCEGLIIKTLNKDATYEPSKRSLNWLELTRALSHKARSSQLYDNVFHQLLTFPLSLLFLPPKHEVTSLSPKATEKDVYDFFTYCGAIVHVEIIREALGVARVVAAMIGLSIILLLGVLDWDNCDFGLQQIQKVVGLQLFIASLVVLALNSSYSSSQPVPSSLAKIELPYFTTEITSPSSPFALSFAKHLQSIGAKMYGAFWCSHYLEQKQVTLRSVTFVLEADLNHEVNTIEKLMFGSEAVKLLNYVECFPDGYKKGTKILKACTDAGIEGFPTWVINGQVLSGERELSDLAQASGFDVK</sequence>
<keyword evidence="1" id="KW-1133">Transmembrane helix</keyword>
<gene>
    <name evidence="3" type="ORF">FEM48_Zijuj03G0139600</name>
</gene>
<dbReference type="GO" id="GO:0003910">
    <property type="term" value="F:DNA ligase (ATP) activity"/>
    <property type="evidence" value="ECO:0007669"/>
    <property type="project" value="InterPro"/>
</dbReference>
<dbReference type="GO" id="GO:0003676">
    <property type="term" value="F:nucleic acid binding"/>
    <property type="evidence" value="ECO:0007669"/>
    <property type="project" value="InterPro"/>
</dbReference>
<dbReference type="GO" id="GO:0005524">
    <property type="term" value="F:ATP binding"/>
    <property type="evidence" value="ECO:0007669"/>
    <property type="project" value="InterPro"/>
</dbReference>
<protein>
    <recommendedName>
        <fullName evidence="2">ATP-dependent DNA ligase family profile domain-containing protein</fullName>
    </recommendedName>
</protein>
<feature type="domain" description="ATP-dependent DNA ligase family profile" evidence="2">
    <location>
        <begin position="1"/>
        <end position="50"/>
    </location>
</feature>
<dbReference type="Gene3D" id="3.30.1490.70">
    <property type="match status" value="1"/>
</dbReference>
<feature type="transmembrane region" description="Helical" evidence="1">
    <location>
        <begin position="135"/>
        <end position="153"/>
    </location>
</feature>
<dbReference type="AlphaFoldDB" id="A0A978VQQ1"/>
<organism evidence="3 4">
    <name type="scientific">Ziziphus jujuba var. spinosa</name>
    <dbReference type="NCBI Taxonomy" id="714518"/>
    <lineage>
        <taxon>Eukaryota</taxon>
        <taxon>Viridiplantae</taxon>
        <taxon>Streptophyta</taxon>
        <taxon>Embryophyta</taxon>
        <taxon>Tracheophyta</taxon>
        <taxon>Spermatophyta</taxon>
        <taxon>Magnoliopsida</taxon>
        <taxon>eudicotyledons</taxon>
        <taxon>Gunneridae</taxon>
        <taxon>Pentapetalae</taxon>
        <taxon>rosids</taxon>
        <taxon>fabids</taxon>
        <taxon>Rosales</taxon>
        <taxon>Rhamnaceae</taxon>
        <taxon>Paliureae</taxon>
        <taxon>Ziziphus</taxon>
    </lineage>
</organism>
<dbReference type="GO" id="GO:0006310">
    <property type="term" value="P:DNA recombination"/>
    <property type="evidence" value="ECO:0007669"/>
    <property type="project" value="InterPro"/>
</dbReference>
<dbReference type="Gene3D" id="3.40.30.10">
    <property type="entry name" value="Glutaredoxin"/>
    <property type="match status" value="1"/>
</dbReference>
<evidence type="ECO:0000313" key="3">
    <source>
        <dbReference type="EMBL" id="KAH7537876.1"/>
    </source>
</evidence>
<dbReference type="InterPro" id="IPR012310">
    <property type="entry name" value="DNA_ligase_ATP-dep_cent"/>
</dbReference>
<comment type="caution">
    <text evidence="3">The sequence shown here is derived from an EMBL/GenBank/DDBJ whole genome shotgun (WGS) entry which is preliminary data.</text>
</comment>
<keyword evidence="1" id="KW-0812">Transmembrane</keyword>